<dbReference type="InterPro" id="IPR001223">
    <property type="entry name" value="Glyco_hydro18_cat"/>
</dbReference>
<gene>
    <name evidence="7" type="ORF">QBC40DRAFT_264861</name>
</gene>
<dbReference type="AlphaFoldDB" id="A0AAN6XHA2"/>
<dbReference type="PANTHER" id="PTHR45708:SF49">
    <property type="entry name" value="ENDOCHITINASE"/>
    <property type="match status" value="1"/>
</dbReference>
<keyword evidence="5" id="KW-0732">Signal</keyword>
<keyword evidence="8" id="KW-1185">Reference proteome</keyword>
<dbReference type="SUPFAM" id="SSF51445">
    <property type="entry name" value="(Trans)glycosidases"/>
    <property type="match status" value="1"/>
</dbReference>
<evidence type="ECO:0000256" key="5">
    <source>
        <dbReference type="SAM" id="SignalP"/>
    </source>
</evidence>
<dbReference type="Gene3D" id="3.20.20.80">
    <property type="entry name" value="Glycosidases"/>
    <property type="match status" value="1"/>
</dbReference>
<dbReference type="InterPro" id="IPR050542">
    <property type="entry name" value="Glycosyl_Hydrlase18_Chitinase"/>
</dbReference>
<evidence type="ECO:0000313" key="7">
    <source>
        <dbReference type="EMBL" id="KAK4200718.1"/>
    </source>
</evidence>
<evidence type="ECO:0000256" key="3">
    <source>
        <dbReference type="ARBA" id="ARBA00023295"/>
    </source>
</evidence>
<reference evidence="7" key="2">
    <citation type="submission" date="2023-05" db="EMBL/GenBank/DDBJ databases">
        <authorList>
            <consortium name="Lawrence Berkeley National Laboratory"/>
            <person name="Steindorff A."/>
            <person name="Hensen N."/>
            <person name="Bonometti L."/>
            <person name="Westerberg I."/>
            <person name="Brannstrom I.O."/>
            <person name="Guillou S."/>
            <person name="Cros-Aarteil S."/>
            <person name="Calhoun S."/>
            <person name="Haridas S."/>
            <person name="Kuo A."/>
            <person name="Mondo S."/>
            <person name="Pangilinan J."/>
            <person name="Riley R."/>
            <person name="Labutti K."/>
            <person name="Andreopoulos B."/>
            <person name="Lipzen A."/>
            <person name="Chen C."/>
            <person name="Yanf M."/>
            <person name="Daum C."/>
            <person name="Ng V."/>
            <person name="Clum A."/>
            <person name="Ohm R."/>
            <person name="Martin F."/>
            <person name="Silar P."/>
            <person name="Natvig D."/>
            <person name="Lalanne C."/>
            <person name="Gautier V."/>
            <person name="Ament-Velasquez S.L."/>
            <person name="Kruys A."/>
            <person name="Hutchinson M.I."/>
            <person name="Powell A.J."/>
            <person name="Barry K."/>
            <person name="Miller A.N."/>
            <person name="Grigoriev I.V."/>
            <person name="Debuchy R."/>
            <person name="Gladieux P."/>
            <person name="Thoren M.H."/>
            <person name="Johannesson H."/>
        </authorList>
    </citation>
    <scope>NUCLEOTIDE SEQUENCE</scope>
    <source>
        <strain evidence="7">CBS 315.58</strain>
    </source>
</reference>
<feature type="signal peptide" evidence="5">
    <location>
        <begin position="1"/>
        <end position="19"/>
    </location>
</feature>
<dbReference type="Proteomes" id="UP001303160">
    <property type="component" value="Unassembled WGS sequence"/>
</dbReference>
<evidence type="ECO:0000256" key="2">
    <source>
        <dbReference type="ARBA" id="ARBA00022801"/>
    </source>
</evidence>
<evidence type="ECO:0000259" key="6">
    <source>
        <dbReference type="PROSITE" id="PS51910"/>
    </source>
</evidence>
<feature type="domain" description="GH18" evidence="6">
    <location>
        <begin position="761"/>
        <end position="1091"/>
    </location>
</feature>
<feature type="region of interest" description="Disordered" evidence="4">
    <location>
        <begin position="75"/>
        <end position="105"/>
    </location>
</feature>
<dbReference type="GO" id="GO:0005576">
    <property type="term" value="C:extracellular region"/>
    <property type="evidence" value="ECO:0007669"/>
    <property type="project" value="TreeGrafter"/>
</dbReference>
<organism evidence="7 8">
    <name type="scientific">Triangularia verruculosa</name>
    <dbReference type="NCBI Taxonomy" id="2587418"/>
    <lineage>
        <taxon>Eukaryota</taxon>
        <taxon>Fungi</taxon>
        <taxon>Dikarya</taxon>
        <taxon>Ascomycota</taxon>
        <taxon>Pezizomycotina</taxon>
        <taxon>Sordariomycetes</taxon>
        <taxon>Sordariomycetidae</taxon>
        <taxon>Sordariales</taxon>
        <taxon>Podosporaceae</taxon>
        <taxon>Triangularia</taxon>
    </lineage>
</organism>
<dbReference type="GO" id="GO:0004568">
    <property type="term" value="F:chitinase activity"/>
    <property type="evidence" value="ECO:0007669"/>
    <property type="project" value="TreeGrafter"/>
</dbReference>
<evidence type="ECO:0000256" key="4">
    <source>
        <dbReference type="SAM" id="MobiDB-lite"/>
    </source>
</evidence>
<dbReference type="EMBL" id="MU863916">
    <property type="protein sequence ID" value="KAK4200718.1"/>
    <property type="molecule type" value="Genomic_DNA"/>
</dbReference>
<dbReference type="InterPro" id="IPR017853">
    <property type="entry name" value="GH"/>
</dbReference>
<comment type="caution">
    <text evidence="7">The sequence shown here is derived from an EMBL/GenBank/DDBJ whole genome shotgun (WGS) entry which is preliminary data.</text>
</comment>
<keyword evidence="3" id="KW-0326">Glycosidase</keyword>
<evidence type="ECO:0000256" key="1">
    <source>
        <dbReference type="ARBA" id="ARBA00022669"/>
    </source>
</evidence>
<dbReference type="GO" id="GO:0005975">
    <property type="term" value="P:carbohydrate metabolic process"/>
    <property type="evidence" value="ECO:0007669"/>
    <property type="project" value="InterPro"/>
</dbReference>
<sequence length="1091" mass="114314">MKSFILYTTLALGGLTVTAAPLEQGASVPAPIVWHDKHTVVEEIPAHGVSTSSDDAAKEFLRKRQLDTGSLVQDLGLIPSPEEDQVEKRQTDNTEGQLQKRQADPSVASLFGSPQKLLEYFASLNPPPRQPNLLDVLIGDLSGVVPAVTGLLDGVLDLLLPPVPSPAVPRVAEPTFARQYSPDAVLSALSSLGYPRGTGLGLATTTVCVATATIPVAGFPTITLTKLTTVTAGPIPIIVQGLTALEGAIASVLNEVIPSQLLPGVTIAASANLPSGLNPAISLTVPGLSIPAITLPPLPTVTVTLPWPSIPSIPLPSLSVPSIQLPSVSIPALPSLSLPVLPPVPTLPSLSLPSISVPSIPFVSTERVHSNPPTTPEHIDPKHFASKCIYPDSSANPERVSSKHISPAGIVAECFDPKHRAANYITTKHLTADDVFAEPVTPKPYFANRLLAWLAKSRFADCVVAPSLPTVSLPSLSLPSVALPTRPATLLPGVTIPGAQLPGLTVSPPPGLTISVGGISANLPVIGTVGIPPLINLTLRPSGLTAPGLSIPTVVIPPLVIPTPVQAILPNILSQLSRAVATETPLVPGLIAAINGLIPIPTPVVTRAIGGNIPIPTGAPLLPSLLSEIGAAASALPSAVPNLLSSLEQLLLPEPTFSILPFPPLPNPPVQPPPLSILPFPPIATRLPNLPNLPILTALPTITFPPLPTAKPTVSISTRPPPFINLGPPIPGPNIIASLIPLPTSPANNPRSYRFNALSNTNVAVYYGQSSASERISLAATCADANVDLVVLGFITDINYQDCSLPRLSLAPMIKGVKTPYQQRLAPGLDYYAQLEADIRICQRTYGKKVLLSLGGGGSQLVLKSEDEATRFANWLWKLFGPVTQGTTRGNEVVNGLRPFGRSVIDGFDLAKLDNAPNYWGTFAARVRKNFLLDRTKQYFLSAAPGFVSPDPSIPIGYLAQANFIWPRFFGDPTGRCDLGGDNFLTSILQWTRLITEGIRTLGGSTTAIARTKFFIGIPAWAEAAPNAYARLGGARAAGSLAIQLRGLGLKGFFNLGGVMVFDGPEGIENVQEGRTILDWVKGGLNGTLVG</sequence>
<evidence type="ECO:0000313" key="8">
    <source>
        <dbReference type="Proteomes" id="UP001303160"/>
    </source>
</evidence>
<feature type="chain" id="PRO_5042900385" evidence="5">
    <location>
        <begin position="20"/>
        <end position="1091"/>
    </location>
</feature>
<reference evidence="7" key="1">
    <citation type="journal article" date="2023" name="Mol. Phylogenet. Evol.">
        <title>Genome-scale phylogeny and comparative genomics of the fungal order Sordariales.</title>
        <authorList>
            <person name="Hensen N."/>
            <person name="Bonometti L."/>
            <person name="Westerberg I."/>
            <person name="Brannstrom I.O."/>
            <person name="Guillou S."/>
            <person name="Cros-Aarteil S."/>
            <person name="Calhoun S."/>
            <person name="Haridas S."/>
            <person name="Kuo A."/>
            <person name="Mondo S."/>
            <person name="Pangilinan J."/>
            <person name="Riley R."/>
            <person name="LaButti K."/>
            <person name="Andreopoulos B."/>
            <person name="Lipzen A."/>
            <person name="Chen C."/>
            <person name="Yan M."/>
            <person name="Daum C."/>
            <person name="Ng V."/>
            <person name="Clum A."/>
            <person name="Steindorff A."/>
            <person name="Ohm R.A."/>
            <person name="Martin F."/>
            <person name="Silar P."/>
            <person name="Natvig D.O."/>
            <person name="Lalanne C."/>
            <person name="Gautier V."/>
            <person name="Ament-Velasquez S.L."/>
            <person name="Kruys A."/>
            <person name="Hutchinson M.I."/>
            <person name="Powell A.J."/>
            <person name="Barry K."/>
            <person name="Miller A.N."/>
            <person name="Grigoriev I.V."/>
            <person name="Debuchy R."/>
            <person name="Gladieux P."/>
            <person name="Hiltunen Thoren M."/>
            <person name="Johannesson H."/>
        </authorList>
    </citation>
    <scope>NUCLEOTIDE SEQUENCE</scope>
    <source>
        <strain evidence="7">CBS 315.58</strain>
    </source>
</reference>
<keyword evidence="2 7" id="KW-0378">Hydrolase</keyword>
<dbReference type="GO" id="GO:0008061">
    <property type="term" value="F:chitin binding"/>
    <property type="evidence" value="ECO:0007669"/>
    <property type="project" value="UniProtKB-KW"/>
</dbReference>
<proteinExistence type="predicted"/>
<accession>A0AAN6XHA2</accession>
<dbReference type="PANTHER" id="PTHR45708">
    <property type="entry name" value="ENDOCHITINASE"/>
    <property type="match status" value="1"/>
</dbReference>
<protein>
    <submittedName>
        <fullName evidence="7">Family 18 putative glycoside hydrolase</fullName>
    </submittedName>
</protein>
<dbReference type="PROSITE" id="PS51910">
    <property type="entry name" value="GH18_2"/>
    <property type="match status" value="1"/>
</dbReference>
<keyword evidence="1" id="KW-0147">Chitin-binding</keyword>
<name>A0AAN6XHA2_9PEZI</name>